<keyword evidence="10 14" id="KW-0694">RNA-binding</keyword>
<keyword evidence="5 14" id="KW-0436">Ligase</keyword>
<evidence type="ECO:0000256" key="5">
    <source>
        <dbReference type="ARBA" id="ARBA00022598"/>
    </source>
</evidence>
<keyword evidence="3 14" id="KW-0963">Cytoplasm</keyword>
<dbReference type="FunFam" id="3.30.930.10:FF:000019">
    <property type="entry name" value="Threonine--tRNA ligase"/>
    <property type="match status" value="1"/>
</dbReference>
<evidence type="ECO:0000256" key="13">
    <source>
        <dbReference type="ARBA" id="ARBA00049515"/>
    </source>
</evidence>
<dbReference type="Pfam" id="PF07973">
    <property type="entry name" value="tRNA_SAD"/>
    <property type="match status" value="1"/>
</dbReference>
<evidence type="ECO:0000256" key="1">
    <source>
        <dbReference type="ARBA" id="ARBA00004496"/>
    </source>
</evidence>
<dbReference type="InterPro" id="IPR002314">
    <property type="entry name" value="aa-tRNA-synt_IIb"/>
</dbReference>
<dbReference type="RefSeq" id="WP_349877857.1">
    <property type="nucleotide sequence ID" value="NZ_CP157974.1"/>
</dbReference>
<keyword evidence="6 14" id="KW-0479">Metal-binding</keyword>
<keyword evidence="11 14" id="KW-0648">Protein biosynthesis</keyword>
<feature type="binding site" evidence="14">
    <location>
        <position position="537"/>
    </location>
    <ligand>
        <name>Zn(2+)</name>
        <dbReference type="ChEBI" id="CHEBI:29105"/>
        <note>catalytic</note>
    </ligand>
</feature>
<comment type="subunit">
    <text evidence="14">Homodimer.</text>
</comment>
<dbReference type="CDD" id="cd00771">
    <property type="entry name" value="ThrRS_core"/>
    <property type="match status" value="1"/>
</dbReference>
<dbReference type="Gene3D" id="3.40.50.800">
    <property type="entry name" value="Anticodon-binding domain"/>
    <property type="match status" value="1"/>
</dbReference>
<evidence type="ECO:0000256" key="8">
    <source>
        <dbReference type="ARBA" id="ARBA00022833"/>
    </source>
</evidence>
<dbReference type="InterPro" id="IPR004154">
    <property type="entry name" value="Anticodon-bd"/>
</dbReference>
<dbReference type="NCBIfam" id="TIGR00418">
    <property type="entry name" value="thrS"/>
    <property type="match status" value="1"/>
</dbReference>
<dbReference type="EC" id="6.1.1.3" evidence="14"/>
<gene>
    <name evidence="14 17" type="primary">thrS</name>
    <name evidence="17" type="ORF">ABIH81_27875</name>
</gene>
<evidence type="ECO:0000256" key="2">
    <source>
        <dbReference type="ARBA" id="ARBA00008226"/>
    </source>
</evidence>
<feature type="domain" description="TGS" evidence="16">
    <location>
        <begin position="1"/>
        <end position="65"/>
    </location>
</feature>
<dbReference type="GO" id="GO:0006435">
    <property type="term" value="P:threonyl-tRNA aminoacylation"/>
    <property type="evidence" value="ECO:0007669"/>
    <property type="project" value="UniProtKB-UniRule"/>
</dbReference>
<dbReference type="PROSITE" id="PS51880">
    <property type="entry name" value="TGS"/>
    <property type="match status" value="1"/>
</dbReference>
<dbReference type="InterPro" id="IPR012947">
    <property type="entry name" value="tRNA_SAD"/>
</dbReference>
<dbReference type="InterPro" id="IPR002320">
    <property type="entry name" value="Thr-tRNA-ligase_IIa"/>
</dbReference>
<feature type="binding site" evidence="14">
    <location>
        <position position="407"/>
    </location>
    <ligand>
        <name>Zn(2+)</name>
        <dbReference type="ChEBI" id="CHEBI:29105"/>
        <note>catalytic</note>
    </ligand>
</feature>
<feature type="binding site" evidence="14">
    <location>
        <position position="356"/>
    </location>
    <ligand>
        <name>Zn(2+)</name>
        <dbReference type="ChEBI" id="CHEBI:29105"/>
        <note>catalytic</note>
    </ligand>
</feature>
<comment type="subcellular location">
    <subcellularLocation>
        <location evidence="1 14">Cytoplasm</location>
    </subcellularLocation>
</comment>
<dbReference type="CDD" id="cd00860">
    <property type="entry name" value="ThrRS_anticodon"/>
    <property type="match status" value="1"/>
</dbReference>
<keyword evidence="4 14" id="KW-0820">tRNA-binding</keyword>
<comment type="caution">
    <text evidence="14">Lacks conserved residue(s) required for the propagation of feature annotation.</text>
</comment>
<dbReference type="InterPro" id="IPR045864">
    <property type="entry name" value="aa-tRNA-synth_II/BPL/LPL"/>
</dbReference>
<dbReference type="Gene3D" id="3.30.54.20">
    <property type="match status" value="1"/>
</dbReference>
<keyword evidence="7 14" id="KW-0547">Nucleotide-binding</keyword>
<dbReference type="GO" id="GO:0046872">
    <property type="term" value="F:metal ion binding"/>
    <property type="evidence" value="ECO:0007669"/>
    <property type="project" value="UniProtKB-KW"/>
</dbReference>
<dbReference type="InterPro" id="IPR006195">
    <property type="entry name" value="aa-tRNA-synth_II"/>
</dbReference>
<dbReference type="Pfam" id="PF03129">
    <property type="entry name" value="HGTP_anticodon"/>
    <property type="match status" value="1"/>
</dbReference>
<evidence type="ECO:0000256" key="6">
    <source>
        <dbReference type="ARBA" id="ARBA00022723"/>
    </source>
</evidence>
<comment type="catalytic activity">
    <reaction evidence="13 14">
        <text>tRNA(Thr) + L-threonine + ATP = L-threonyl-tRNA(Thr) + AMP + diphosphate + H(+)</text>
        <dbReference type="Rhea" id="RHEA:24624"/>
        <dbReference type="Rhea" id="RHEA-COMP:9670"/>
        <dbReference type="Rhea" id="RHEA-COMP:9704"/>
        <dbReference type="ChEBI" id="CHEBI:15378"/>
        <dbReference type="ChEBI" id="CHEBI:30616"/>
        <dbReference type="ChEBI" id="CHEBI:33019"/>
        <dbReference type="ChEBI" id="CHEBI:57926"/>
        <dbReference type="ChEBI" id="CHEBI:78442"/>
        <dbReference type="ChEBI" id="CHEBI:78534"/>
        <dbReference type="ChEBI" id="CHEBI:456215"/>
        <dbReference type="EC" id="6.1.1.3"/>
    </reaction>
</comment>
<evidence type="ECO:0000256" key="14">
    <source>
        <dbReference type="HAMAP-Rule" id="MF_00184"/>
    </source>
</evidence>
<dbReference type="GO" id="GO:0004829">
    <property type="term" value="F:threonine-tRNA ligase activity"/>
    <property type="evidence" value="ECO:0007669"/>
    <property type="project" value="UniProtKB-UniRule"/>
</dbReference>
<dbReference type="Gene3D" id="3.30.930.10">
    <property type="entry name" value="Bira Bifunctional Protein, Domain 2"/>
    <property type="match status" value="1"/>
</dbReference>
<dbReference type="SUPFAM" id="SSF55681">
    <property type="entry name" value="Class II aaRS and biotin synthetases"/>
    <property type="match status" value="1"/>
</dbReference>
<evidence type="ECO:0000256" key="7">
    <source>
        <dbReference type="ARBA" id="ARBA00022741"/>
    </source>
</evidence>
<dbReference type="GO" id="GO:0000049">
    <property type="term" value="F:tRNA binding"/>
    <property type="evidence" value="ECO:0007669"/>
    <property type="project" value="UniProtKB-KW"/>
</dbReference>
<dbReference type="InterPro" id="IPR004095">
    <property type="entry name" value="TGS"/>
</dbReference>
<name>A0AAU7QYT0_9ACTN</name>
<dbReference type="PANTHER" id="PTHR11451">
    <property type="entry name" value="THREONINE-TRNA LIGASE"/>
    <property type="match status" value="1"/>
</dbReference>
<dbReference type="AlphaFoldDB" id="A0AAU7QYT0"/>
<comment type="similarity">
    <text evidence="2 14">Belongs to the class-II aminoacyl-tRNA synthetase family.</text>
</comment>
<evidence type="ECO:0000256" key="12">
    <source>
        <dbReference type="ARBA" id="ARBA00023146"/>
    </source>
</evidence>
<dbReference type="PROSITE" id="PS50862">
    <property type="entry name" value="AA_TRNA_LIGASE_II"/>
    <property type="match status" value="1"/>
</dbReference>
<proteinExistence type="inferred from homology"/>
<dbReference type="EMBL" id="CP157974">
    <property type="protein sequence ID" value="XBT81414.1"/>
    <property type="molecule type" value="Genomic_DNA"/>
</dbReference>
<dbReference type="PANTHER" id="PTHR11451:SF44">
    <property type="entry name" value="THREONINE--TRNA LIGASE, CHLOROPLASTIC_MITOCHONDRIAL 2"/>
    <property type="match status" value="1"/>
</dbReference>
<dbReference type="HAMAP" id="MF_00184">
    <property type="entry name" value="Thr_tRNA_synth"/>
    <property type="match status" value="1"/>
</dbReference>
<dbReference type="Pfam" id="PF00587">
    <property type="entry name" value="tRNA-synt_2b"/>
    <property type="match status" value="1"/>
</dbReference>
<comment type="cofactor">
    <cofactor evidence="14">
        <name>Zn(2+)</name>
        <dbReference type="ChEBI" id="CHEBI:29105"/>
    </cofactor>
    <text evidence="14">Binds 1 zinc ion per subunit.</text>
</comment>
<dbReference type="InterPro" id="IPR047246">
    <property type="entry name" value="ThrRS_anticodon"/>
</dbReference>
<dbReference type="PRINTS" id="PR01047">
    <property type="entry name" value="TRNASYNTHTHR"/>
</dbReference>
<dbReference type="SUPFAM" id="SSF52954">
    <property type="entry name" value="Class II aaRS ABD-related"/>
    <property type="match status" value="1"/>
</dbReference>
<evidence type="ECO:0000256" key="9">
    <source>
        <dbReference type="ARBA" id="ARBA00022840"/>
    </source>
</evidence>
<evidence type="ECO:0000256" key="3">
    <source>
        <dbReference type="ARBA" id="ARBA00022490"/>
    </source>
</evidence>
<dbReference type="Gene3D" id="3.30.980.10">
    <property type="entry name" value="Threonyl-trna Synthetase, Chain A, domain 2"/>
    <property type="match status" value="1"/>
</dbReference>
<evidence type="ECO:0000313" key="17">
    <source>
        <dbReference type="EMBL" id="XBT81414.1"/>
    </source>
</evidence>
<keyword evidence="9 14" id="KW-0067">ATP-binding</keyword>
<keyword evidence="8 14" id="KW-0862">Zinc</keyword>
<protein>
    <recommendedName>
        <fullName evidence="14">Threonine--tRNA ligase</fullName>
        <ecNumber evidence="14">6.1.1.3</ecNumber>
    </recommendedName>
    <alternativeName>
        <fullName evidence="14">Threonyl-tRNA synthetase</fullName>
        <shortName evidence="14">ThrRS</shortName>
    </alternativeName>
</protein>
<keyword evidence="12 14" id="KW-0030">Aminoacyl-tRNA synthetase</keyword>
<evidence type="ECO:0000256" key="11">
    <source>
        <dbReference type="ARBA" id="ARBA00022917"/>
    </source>
</evidence>
<evidence type="ECO:0000259" key="15">
    <source>
        <dbReference type="PROSITE" id="PS50862"/>
    </source>
</evidence>
<dbReference type="SUPFAM" id="SSF55186">
    <property type="entry name" value="ThrRS/AlaRS common domain"/>
    <property type="match status" value="1"/>
</dbReference>
<evidence type="ECO:0000259" key="16">
    <source>
        <dbReference type="PROSITE" id="PS51880"/>
    </source>
</evidence>
<dbReference type="InterPro" id="IPR036621">
    <property type="entry name" value="Anticodon-bd_dom_sf"/>
</dbReference>
<feature type="domain" description="Aminoacyl-transfer RNA synthetases class-II family profile" evidence="15">
    <location>
        <begin position="294"/>
        <end position="560"/>
    </location>
</feature>
<evidence type="ECO:0000256" key="10">
    <source>
        <dbReference type="ARBA" id="ARBA00022884"/>
    </source>
</evidence>
<evidence type="ECO:0000256" key="4">
    <source>
        <dbReference type="ARBA" id="ARBA00022555"/>
    </source>
</evidence>
<organism evidence="17">
    <name type="scientific">Micromonospora sp. HUAS YX12</name>
    <dbReference type="NCBI Taxonomy" id="3156396"/>
    <lineage>
        <taxon>Bacteria</taxon>
        <taxon>Bacillati</taxon>
        <taxon>Actinomycetota</taxon>
        <taxon>Actinomycetes</taxon>
        <taxon>Micromonosporales</taxon>
        <taxon>Micromonosporaceae</taxon>
        <taxon>Micromonospora</taxon>
    </lineage>
</organism>
<dbReference type="GO" id="GO:0005524">
    <property type="term" value="F:ATP binding"/>
    <property type="evidence" value="ECO:0007669"/>
    <property type="project" value="UniProtKB-UniRule"/>
</dbReference>
<dbReference type="FunFam" id="3.40.50.800:FF:000001">
    <property type="entry name" value="Threonine--tRNA ligase"/>
    <property type="match status" value="1"/>
</dbReference>
<dbReference type="FunFam" id="3.30.54.20:FF:000003">
    <property type="entry name" value="Threonine--tRNA ligase"/>
    <property type="match status" value="1"/>
</dbReference>
<sequence>MSAPRTPVVADPVVVAAGTTAADAVAAAGLPMSGPKAIVVVRDPQGQLRDLDWRPAEDVAVEPVTLDSPDGLNVLRHSTAHVLAQAVQDVFPDAKLGIGPPIENGFYYDFGVDKPFQPDDLAKLEKRMQEIVKSGQRFRRRRFADLDEARAELAAEPFKLELIDVKGEGLDSSEVMEVGGGELTIYDNLAANEDKVCWSDLCRGPHLPHTRLIGAFKLMRSAAAYWRGSEKNPQLQRVYGTAWPTRDELKAYLKLLEEAARRDHRKLGADLDLFSFPDEIGSGLPVFHPKGGVLKRVMEDYVRARHIEEGFDYVGTPHISKEGLFHTSGHLPYYKDTMFPPMEMEGSDYYLKAMNCPMHNLIYRSRGRSYRQLPLRLFEFGSVYRYEKSGVIHGLTRVRGFTQDDSHSYCTKEQAPAEIKHLLGFVLSLLRDFGIDDFYLELSTRDDSRPDKFVGSDSDWATATAVLEQCALETGLELVPDPGGAAFYGPKISVQAKDAIGRTWQMSTIQYDFNQPKGFGLEYQAADGTRQQPVMIHCAKFGSIERFIGVLTEHYAGAFPAWLAPVQVVGIPIRDEHGDYLADFAATLRRHGIRAEVDLGDDRMQKKIRNAQQQKIPFMVIAGDDDVAAGTVSFRYRDGSQRNGVPVDEAVAHVREVVESRTNAGPTATAAE</sequence>
<dbReference type="InterPro" id="IPR018163">
    <property type="entry name" value="Thr/Ala-tRNA-synth_IIc_edit"/>
</dbReference>
<dbReference type="SMART" id="SM00863">
    <property type="entry name" value="tRNA_SAD"/>
    <property type="match status" value="1"/>
</dbReference>
<dbReference type="InterPro" id="IPR033728">
    <property type="entry name" value="ThrRS_core"/>
</dbReference>
<reference evidence="17" key="1">
    <citation type="submission" date="2024-06" db="EMBL/GenBank/DDBJ databases">
        <title>Micromonospora sp. strain HUAS YX12 genome sequences.</title>
        <authorList>
            <person name="Mo P."/>
        </authorList>
    </citation>
    <scope>NUCLEOTIDE SEQUENCE</scope>
    <source>
        <strain evidence="17">HUAS YX12</strain>
    </source>
</reference>
<accession>A0AAU7QYT0</accession>
<dbReference type="GO" id="GO:0005737">
    <property type="term" value="C:cytoplasm"/>
    <property type="evidence" value="ECO:0007669"/>
    <property type="project" value="UniProtKB-SubCell"/>
</dbReference>